<dbReference type="CDD" id="cd02042">
    <property type="entry name" value="ParAB_family"/>
    <property type="match status" value="1"/>
</dbReference>
<dbReference type="Gene3D" id="3.40.50.300">
    <property type="entry name" value="P-loop containing nucleotide triphosphate hydrolases"/>
    <property type="match status" value="1"/>
</dbReference>
<proteinExistence type="predicted"/>
<protein>
    <submittedName>
        <fullName evidence="2">Cobyrinic acid a,c-diamide synthase</fullName>
    </submittedName>
</protein>
<dbReference type="InterPro" id="IPR025669">
    <property type="entry name" value="AAA_dom"/>
</dbReference>
<dbReference type="eggNOG" id="COG1192">
    <property type="taxonomic scope" value="Bacteria"/>
</dbReference>
<dbReference type="AlphaFoldDB" id="H6SPR3"/>
<dbReference type="RefSeq" id="WP_014413823.1">
    <property type="nucleotide sequence ID" value="NC_017059.1"/>
</dbReference>
<feature type="domain" description="AAA" evidence="1">
    <location>
        <begin position="7"/>
        <end position="176"/>
    </location>
</feature>
<accession>H6SPR3</accession>
<dbReference type="HOGENOM" id="CLU_037612_1_4_5"/>
<dbReference type="InterPro" id="IPR050678">
    <property type="entry name" value="DNA_Partitioning_ATPase"/>
</dbReference>
<evidence type="ECO:0000313" key="3">
    <source>
        <dbReference type="Proteomes" id="UP000033220"/>
    </source>
</evidence>
<dbReference type="Pfam" id="PF13614">
    <property type="entry name" value="AAA_31"/>
    <property type="match status" value="1"/>
</dbReference>
<dbReference type="OrthoDB" id="9777757at2"/>
<sequence>MTGPCPIVSVSNRKGGSGKSTTVVNLGAEWAARGAQVLVVDLDTQGHAGLGLGLRLAAAHPSAHDVFRAPGFELARAIRPTAWPGLFCAGADPLFEAEGPRELTVLSRALRRPEIAERFDVVLIDTPPSLDFLLLNALAAADGVLVPVLPHALSAEGVRQLSRLFFRIATNENPGLRLIGVLPITMDPRVTHHRTVLDELRRQYGGQRILRGIRKDVALAESFASGQPARAYAPRSRGVLDYHLLADELGTLWPPASALSQRELLA</sequence>
<dbReference type="STRING" id="1150469.RSPPHO_00557"/>
<dbReference type="SUPFAM" id="SSF52540">
    <property type="entry name" value="P-loop containing nucleoside triphosphate hydrolases"/>
    <property type="match status" value="1"/>
</dbReference>
<dbReference type="InterPro" id="IPR027417">
    <property type="entry name" value="P-loop_NTPase"/>
</dbReference>
<dbReference type="KEGG" id="rpm:RSPPHO_00557"/>
<evidence type="ECO:0000259" key="1">
    <source>
        <dbReference type="Pfam" id="PF13614"/>
    </source>
</evidence>
<reference evidence="2 3" key="1">
    <citation type="submission" date="2012-02" db="EMBL/GenBank/DDBJ databases">
        <title>Shotgun genome sequence of Phaeospirillum photometricum DSM 122.</title>
        <authorList>
            <person name="Duquesne K."/>
            <person name="Sturgis J."/>
        </authorList>
    </citation>
    <scope>NUCLEOTIDE SEQUENCE [LARGE SCALE GENOMIC DNA]</scope>
    <source>
        <strain evidence="3">DSM122</strain>
    </source>
</reference>
<gene>
    <name evidence="2" type="ORF">RSPPHO_00557</name>
</gene>
<dbReference type="PANTHER" id="PTHR13696">
    <property type="entry name" value="P-LOOP CONTAINING NUCLEOSIDE TRIPHOSPHATE HYDROLASE"/>
    <property type="match status" value="1"/>
</dbReference>
<dbReference type="EMBL" id="HE663493">
    <property type="protein sequence ID" value="CCG07183.1"/>
    <property type="molecule type" value="Genomic_DNA"/>
</dbReference>
<keyword evidence="3" id="KW-1185">Reference proteome</keyword>
<evidence type="ECO:0000313" key="2">
    <source>
        <dbReference type="EMBL" id="CCG07183.1"/>
    </source>
</evidence>
<dbReference type="PANTHER" id="PTHR13696:SF99">
    <property type="entry name" value="COBYRINIC ACID AC-DIAMIDE SYNTHASE"/>
    <property type="match status" value="1"/>
</dbReference>
<organism evidence="2 3">
    <name type="scientific">Pararhodospirillum photometricum DSM 122</name>
    <dbReference type="NCBI Taxonomy" id="1150469"/>
    <lineage>
        <taxon>Bacteria</taxon>
        <taxon>Pseudomonadati</taxon>
        <taxon>Pseudomonadota</taxon>
        <taxon>Alphaproteobacteria</taxon>
        <taxon>Rhodospirillales</taxon>
        <taxon>Rhodospirillaceae</taxon>
        <taxon>Pararhodospirillum</taxon>
    </lineage>
</organism>
<dbReference type="Proteomes" id="UP000033220">
    <property type="component" value="Chromosome DSM 122"/>
</dbReference>
<dbReference type="PATRIC" id="fig|1150469.3.peg.654"/>
<name>H6SPR3_PARPM</name>